<dbReference type="PRINTS" id="PR00364">
    <property type="entry name" value="DISEASERSIST"/>
</dbReference>
<evidence type="ECO:0000313" key="6">
    <source>
        <dbReference type="Proteomes" id="UP000008461"/>
    </source>
</evidence>
<reference key="2">
    <citation type="submission" date="2011-04" db="EMBL/GenBank/DDBJ databases">
        <title>Complete sequence of plasmid 2 of Haliscomenobacter hydrossis DSM 1100.</title>
        <authorList>
            <consortium name="US DOE Joint Genome Institute (JGI-PGF)"/>
            <person name="Lucas S."/>
            <person name="Han J."/>
            <person name="Lapidus A."/>
            <person name="Bruce D."/>
            <person name="Goodwin L."/>
            <person name="Pitluck S."/>
            <person name="Peters L."/>
            <person name="Kyrpides N."/>
            <person name="Mavromatis K."/>
            <person name="Ivanova N."/>
            <person name="Ovchinnikova G."/>
            <person name="Pagani I."/>
            <person name="Daligault H."/>
            <person name="Detter J.C."/>
            <person name="Han C."/>
            <person name="Land M."/>
            <person name="Hauser L."/>
            <person name="Markowitz V."/>
            <person name="Cheng J.-F."/>
            <person name="Hugenholtz P."/>
            <person name="Woyke T."/>
            <person name="Wu D."/>
            <person name="Verbarg S."/>
            <person name="Frueling A."/>
            <person name="Brambilla E."/>
            <person name="Klenk H.-P."/>
            <person name="Eisen J.A."/>
        </authorList>
    </citation>
    <scope>NUCLEOTIDE SEQUENCE</scope>
    <source>
        <strain>DSM 1100</strain>
    </source>
</reference>
<reference evidence="5 6" key="1">
    <citation type="journal article" date="2011" name="Stand. Genomic Sci.">
        <title>Complete genome sequence of Haliscomenobacter hydrossis type strain (O).</title>
        <authorList>
            <consortium name="US DOE Joint Genome Institute (JGI-PGF)"/>
            <person name="Daligault H."/>
            <person name="Lapidus A."/>
            <person name="Zeytun A."/>
            <person name="Nolan M."/>
            <person name="Lucas S."/>
            <person name="Del Rio T.G."/>
            <person name="Tice H."/>
            <person name="Cheng J.F."/>
            <person name="Tapia R."/>
            <person name="Han C."/>
            <person name="Goodwin L."/>
            <person name="Pitluck S."/>
            <person name="Liolios K."/>
            <person name="Pagani I."/>
            <person name="Ivanova N."/>
            <person name="Huntemann M."/>
            <person name="Mavromatis K."/>
            <person name="Mikhailova N."/>
            <person name="Pati A."/>
            <person name="Chen A."/>
            <person name="Palaniappan K."/>
            <person name="Land M."/>
            <person name="Hauser L."/>
            <person name="Brambilla E.M."/>
            <person name="Rohde M."/>
            <person name="Verbarg S."/>
            <person name="Goker M."/>
            <person name="Bristow J."/>
            <person name="Eisen J.A."/>
            <person name="Markowitz V."/>
            <person name="Hugenholtz P."/>
            <person name="Kyrpides N.C."/>
            <person name="Klenk H.P."/>
            <person name="Woyke T."/>
        </authorList>
    </citation>
    <scope>NUCLEOTIDE SEQUENCE [LARGE SCALE GENOMIC DNA]</scope>
    <source>
        <strain evidence="6">ATCC 27775 / DSM 1100 / LMG 10767 / O</strain>
        <plasmid evidence="6">Plasmid pHALHY02</plasmid>
    </source>
</reference>
<dbReference type="Pfam" id="PF00931">
    <property type="entry name" value="NB-ARC"/>
    <property type="match status" value="1"/>
</dbReference>
<dbReference type="SMART" id="SM00382">
    <property type="entry name" value="AAA"/>
    <property type="match status" value="1"/>
</dbReference>
<dbReference type="GO" id="GO:0043531">
    <property type="term" value="F:ADP binding"/>
    <property type="evidence" value="ECO:0007669"/>
    <property type="project" value="InterPro"/>
</dbReference>
<dbReference type="SUPFAM" id="SSF52540">
    <property type="entry name" value="P-loop containing nucleoside triphosphate hydrolases"/>
    <property type="match status" value="1"/>
</dbReference>
<dbReference type="AlphaFoldDB" id="F4L824"/>
<dbReference type="InterPro" id="IPR024983">
    <property type="entry name" value="CHAT_dom"/>
</dbReference>
<dbReference type="RefSeq" id="WP_013769048.1">
    <property type="nucleotide sequence ID" value="NC_015512.1"/>
</dbReference>
<dbReference type="KEGG" id="hhy:Halhy_6717"/>
<dbReference type="SUPFAM" id="SSF48452">
    <property type="entry name" value="TPR-like"/>
    <property type="match status" value="3"/>
</dbReference>
<keyword evidence="5" id="KW-0614">Plasmid</keyword>
<dbReference type="InterPro" id="IPR019734">
    <property type="entry name" value="TPR_rpt"/>
</dbReference>
<dbReference type="Pfam" id="PF12770">
    <property type="entry name" value="CHAT"/>
    <property type="match status" value="1"/>
</dbReference>
<dbReference type="InterPro" id="IPR027417">
    <property type="entry name" value="P-loop_NTPase"/>
</dbReference>
<dbReference type="InterPro" id="IPR011717">
    <property type="entry name" value="TPR-4"/>
</dbReference>
<dbReference type="OrthoDB" id="940757at2"/>
<feature type="repeat" description="TPR" evidence="3">
    <location>
        <begin position="764"/>
        <end position="797"/>
    </location>
</feature>
<dbReference type="Proteomes" id="UP000008461">
    <property type="component" value="Plasmid pHALHY02"/>
</dbReference>
<geneLocation type="plasmid" evidence="5 6">
    <name>pHALHY02</name>
</geneLocation>
<dbReference type="CDD" id="cd01983">
    <property type="entry name" value="SIMIBI"/>
    <property type="match status" value="1"/>
</dbReference>
<keyword evidence="6" id="KW-1185">Reference proteome</keyword>
<organism evidence="5 6">
    <name type="scientific">Haliscomenobacter hydrossis (strain ATCC 27775 / DSM 1100 / LMG 10767 / O)</name>
    <dbReference type="NCBI Taxonomy" id="760192"/>
    <lineage>
        <taxon>Bacteria</taxon>
        <taxon>Pseudomonadati</taxon>
        <taxon>Bacteroidota</taxon>
        <taxon>Saprospiria</taxon>
        <taxon>Saprospirales</taxon>
        <taxon>Haliscomenobacteraceae</taxon>
        <taxon>Haliscomenobacter</taxon>
    </lineage>
</organism>
<dbReference type="InterPro" id="IPR002182">
    <property type="entry name" value="NB-ARC"/>
</dbReference>
<evidence type="ECO:0000256" key="1">
    <source>
        <dbReference type="ARBA" id="ARBA00022737"/>
    </source>
</evidence>
<proteinExistence type="predicted"/>
<sequence length="1030" mass="116104">MRPTILLTFAQSPHHDYLAALHAEVEQLRVALRPATDSGAIQLIVHTDSRNENIPQLLAQHPDQISIFHFGGHADSDSLAAEDGSIFVEGLADQLAIQSQLKLVFLNGCQTQAQVQHFFRQGIPIVLATTCSIADGEASHFAAQFYLAIAGRHSIRDAFQLAVGALKAKYQQYREVELPQYSVMRDTLSFENHWEELPWQLYVQEGREDVLDWQLRYPHGLTRLPSLQLDTDCLGRETELEELRTLLRESSKVVLVSGLGGMGKTTLAAGYLQWLRNDYDHIAWINSGDDLLTSFAFNEDLAKNLELPILENENAEDRFARLMNKLRNQPGRNLLVIDDAGDQVSAIAAHLPSGANWQVLVTSRLPLPDFREMKLGVLQPGDALRLFRLHFQEGTDDEVQDLLIEISYHTLTIEVMAKTLNRLNGLLTVPELLVILRERKLDDPRLQELVWTRHAEEERAIFFHLMKAFELAKLSEEEIWLMQQYSVLPAIPIEVKILADLLQQEPLALNRQVNGLNDKGWIGKQGRGLSMHRMVQEVLKYQRTPKEDELKNLMGALTKKMEIDDLKNPVIETLPWLVYATSLSYNLELLNIETPLTYQFWNNLANVLGLSGQYGKAAELLEYVLEKDLQSSTTDDFNVATTRSNLAIIYKSLGRFDDAEKLLQLILEEPDTTVTTPQRIVFINNLATVFSSLGKYNQASSLMELVVESTIQFFGFQHPKVAIAQSNLALVYRALARYDEAKNLLESALTIVIEVVGAEHPSVSRTQSHLALVYKSLGDFLKAAELMDQALRLDQQNFGDQHPLVALRQSNLALIYKAMGQYPQARDLLEKALESDIANFGPYHPNVTRDQSNLATVLNEIGLNDRAAEFMELALMSEIANYGPDHPSVNTFQSNLGAILLELGQFDRAEDLLNLAIAGDQARFGLHHPKLTAHHSNLARVYLAQHKYPEAEKLLMFALENDLHYFGLNHPRVAVRYANLAQVYVQQQQWVPASHALEQAVAIGSQTFGTDHPKTRTFVEGLDWVNSQLT</sequence>
<evidence type="ECO:0000313" key="5">
    <source>
        <dbReference type="EMBL" id="AEE54532.1"/>
    </source>
</evidence>
<keyword evidence="1" id="KW-0677">Repeat</keyword>
<dbReference type="InterPro" id="IPR011990">
    <property type="entry name" value="TPR-like_helical_dom_sf"/>
</dbReference>
<feature type="repeat" description="TPR" evidence="3">
    <location>
        <begin position="806"/>
        <end position="839"/>
    </location>
</feature>
<protein>
    <submittedName>
        <fullName evidence="5">NB-ARC domain protein</fullName>
    </submittedName>
</protein>
<keyword evidence="2 3" id="KW-0802">TPR repeat</keyword>
<name>F4L824_HALH1</name>
<feature type="domain" description="AAA+ ATPase" evidence="4">
    <location>
        <begin position="250"/>
        <end position="397"/>
    </location>
</feature>
<dbReference type="Gene3D" id="1.25.40.10">
    <property type="entry name" value="Tetratricopeptide repeat domain"/>
    <property type="match status" value="3"/>
</dbReference>
<evidence type="ECO:0000256" key="2">
    <source>
        <dbReference type="ARBA" id="ARBA00022803"/>
    </source>
</evidence>
<dbReference type="Pfam" id="PF13424">
    <property type="entry name" value="TPR_12"/>
    <property type="match status" value="4"/>
</dbReference>
<evidence type="ECO:0000259" key="4">
    <source>
        <dbReference type="SMART" id="SM00382"/>
    </source>
</evidence>
<dbReference type="PANTHER" id="PTHR45641">
    <property type="entry name" value="TETRATRICOPEPTIDE REPEAT PROTEIN (AFU_ORTHOLOGUE AFUA_6G03870)"/>
    <property type="match status" value="1"/>
</dbReference>
<evidence type="ECO:0000256" key="3">
    <source>
        <dbReference type="PROSITE-ProRule" id="PRU00339"/>
    </source>
</evidence>
<dbReference type="HOGENOM" id="CLU_292532_0_0_10"/>
<dbReference type="Gene3D" id="3.40.50.300">
    <property type="entry name" value="P-loop containing nucleotide triphosphate hydrolases"/>
    <property type="match status" value="1"/>
</dbReference>
<dbReference type="InterPro" id="IPR003593">
    <property type="entry name" value="AAA+_ATPase"/>
</dbReference>
<dbReference type="PROSITE" id="PS50005">
    <property type="entry name" value="TPR"/>
    <property type="match status" value="2"/>
</dbReference>
<dbReference type="PANTHER" id="PTHR45641:SF19">
    <property type="entry name" value="NEPHROCYSTIN-3"/>
    <property type="match status" value="1"/>
</dbReference>
<dbReference type="EMBL" id="CP002693">
    <property type="protein sequence ID" value="AEE54532.1"/>
    <property type="molecule type" value="Genomic_DNA"/>
</dbReference>
<gene>
    <name evidence="5" type="ordered locus">Halhy_6717</name>
</gene>
<dbReference type="SMART" id="SM00028">
    <property type="entry name" value="TPR"/>
    <property type="match status" value="8"/>
</dbReference>
<accession>F4L824</accession>
<dbReference type="Pfam" id="PF07721">
    <property type="entry name" value="TPR_4"/>
    <property type="match status" value="1"/>
</dbReference>